<dbReference type="InterPro" id="IPR000531">
    <property type="entry name" value="Beta-barrel_TonB"/>
</dbReference>
<reference evidence="13 14" key="1">
    <citation type="submission" date="2024-02" db="EMBL/GenBank/DDBJ databases">
        <title>Adaptive strategies in a cosmopolitan and abundant soil bacterium.</title>
        <authorList>
            <person name="Carini P."/>
        </authorList>
    </citation>
    <scope>NUCLEOTIDE SEQUENCE [LARGE SCALE GENOMIC DNA]</scope>
    <source>
        <strain evidence="13 14">AZCC 1608</strain>
    </source>
</reference>
<comment type="caution">
    <text evidence="13">The sequence shown here is derived from an EMBL/GenBank/DDBJ whole genome shotgun (WGS) entry which is preliminary data.</text>
</comment>
<dbReference type="Gene3D" id="2.170.130.10">
    <property type="entry name" value="TonB-dependent receptor, plug domain"/>
    <property type="match status" value="1"/>
</dbReference>
<name>A0ABU8B449_9BRAD</name>
<keyword evidence="14" id="KW-1185">Reference proteome</keyword>
<accession>A0ABU8B449</accession>
<evidence type="ECO:0000259" key="11">
    <source>
        <dbReference type="Pfam" id="PF00593"/>
    </source>
</evidence>
<dbReference type="InterPro" id="IPR039426">
    <property type="entry name" value="TonB-dep_rcpt-like"/>
</dbReference>
<dbReference type="SUPFAM" id="SSF56935">
    <property type="entry name" value="Porins"/>
    <property type="match status" value="1"/>
</dbReference>
<gene>
    <name evidence="13" type="ORF">V1286_000829</name>
</gene>
<protein>
    <submittedName>
        <fullName evidence="13">Outer membrane receptor protein involved in Fe transport</fullName>
    </submittedName>
</protein>
<keyword evidence="2 8" id="KW-0813">Transport</keyword>
<keyword evidence="7 8" id="KW-0998">Cell outer membrane</keyword>
<dbReference type="EMBL" id="JAZHRV010000001">
    <property type="protein sequence ID" value="MEH2553300.1"/>
    <property type="molecule type" value="Genomic_DNA"/>
</dbReference>
<feature type="domain" description="TonB-dependent receptor plug" evidence="12">
    <location>
        <begin position="81"/>
        <end position="192"/>
    </location>
</feature>
<keyword evidence="6 8" id="KW-0472">Membrane</keyword>
<evidence type="ECO:0000256" key="10">
    <source>
        <dbReference type="SAM" id="MobiDB-lite"/>
    </source>
</evidence>
<evidence type="ECO:0000259" key="12">
    <source>
        <dbReference type="Pfam" id="PF07715"/>
    </source>
</evidence>
<keyword evidence="13" id="KW-0675">Receptor</keyword>
<dbReference type="Pfam" id="PF07715">
    <property type="entry name" value="Plug"/>
    <property type="match status" value="1"/>
</dbReference>
<evidence type="ECO:0000256" key="3">
    <source>
        <dbReference type="ARBA" id="ARBA00022452"/>
    </source>
</evidence>
<keyword evidence="4 8" id="KW-0812">Transmembrane</keyword>
<dbReference type="InterPro" id="IPR012910">
    <property type="entry name" value="Plug_dom"/>
</dbReference>
<evidence type="ECO:0000256" key="5">
    <source>
        <dbReference type="ARBA" id="ARBA00023077"/>
    </source>
</evidence>
<comment type="subcellular location">
    <subcellularLocation>
        <location evidence="1 8">Cell outer membrane</location>
        <topology evidence="1 8">Multi-pass membrane protein</topology>
    </subcellularLocation>
</comment>
<evidence type="ECO:0000256" key="4">
    <source>
        <dbReference type="ARBA" id="ARBA00022692"/>
    </source>
</evidence>
<dbReference type="PANTHER" id="PTHR30069">
    <property type="entry name" value="TONB-DEPENDENT OUTER MEMBRANE RECEPTOR"/>
    <property type="match status" value="1"/>
</dbReference>
<evidence type="ECO:0000256" key="9">
    <source>
        <dbReference type="RuleBase" id="RU003357"/>
    </source>
</evidence>
<comment type="similarity">
    <text evidence="8 9">Belongs to the TonB-dependent receptor family.</text>
</comment>
<dbReference type="Pfam" id="PF00593">
    <property type="entry name" value="TonB_dep_Rec_b-barrel"/>
    <property type="match status" value="1"/>
</dbReference>
<sequence>MYAQVVRAEPGTSLLPPVTITSPDQAAKKRAQRSERATRPQRIRHSAQRGQSASRQPAPSSLAGTPAATPGRGDLSSSVTALPAATTVLDAPRISQLPIATYGDLFRSLPGFNVSNFGQGAIGYGLSLRGYTEAEHGRDIAYFIDGVPVNEVSSLHTPNYADLNIVLPESVKSIEIVRGPFAVEYGDSNLGGSVNITTKTAEPFANVGISGGTQGTARGLGTYSTTQGAWLPYIALEGYRTDGYRDNSFIDRYNSFNKVTTTLPDGATVSLRAQAYGTTFGAPGYANRDAIEAGLISERSATNPTDGGNKQLENFVVNYASGAQDQELKGTLFVSHDYFNRYADFGGGQRWQHDDRTMVGGRVSKVWTGAIGSDIPVQVLIGSNWRSDNINAFQAPTTARAVTGAPVVNLGLTETNLAAFGQVQIKPLSWLKFTAGGRFDQFYYDINDRITLGGTPNISNGITSPKVGVAITPVKWLELFANYGQGFRSIDVPLELIGNPGIQPFKVVSREGGLQFTFDRFRFLASYWTTDSQNESFQAAPGLPVTFLGKARRDGYDLDGRFFAIQEPVNNISLFANVSHVRARLLDAAPSFFVPNVPNYVANVGVDFNVATVNAQVLSGSAYVTFVGKKNLTQDGLITTSPFSRVTGKLAYTWHEGWTAFTQATWYPGDRLSEIAINFGNPTGASSADIFVSAQPAVVVLAGLTYRFPTAVASAPPTLVTK</sequence>
<keyword evidence="5 9" id="KW-0798">TonB box</keyword>
<evidence type="ECO:0000256" key="1">
    <source>
        <dbReference type="ARBA" id="ARBA00004571"/>
    </source>
</evidence>
<dbReference type="Proteomes" id="UP001364224">
    <property type="component" value="Unassembled WGS sequence"/>
</dbReference>
<keyword evidence="3 8" id="KW-1134">Transmembrane beta strand</keyword>
<dbReference type="InterPro" id="IPR037066">
    <property type="entry name" value="Plug_dom_sf"/>
</dbReference>
<feature type="domain" description="TonB-dependent receptor-like beta-barrel" evidence="11">
    <location>
        <begin position="244"/>
        <end position="661"/>
    </location>
</feature>
<dbReference type="PANTHER" id="PTHR30069:SF49">
    <property type="entry name" value="OUTER MEMBRANE PROTEIN C"/>
    <property type="match status" value="1"/>
</dbReference>
<proteinExistence type="inferred from homology"/>
<dbReference type="PROSITE" id="PS52016">
    <property type="entry name" value="TONB_DEPENDENT_REC_3"/>
    <property type="match status" value="1"/>
</dbReference>
<feature type="region of interest" description="Disordered" evidence="10">
    <location>
        <begin position="1"/>
        <end position="78"/>
    </location>
</feature>
<evidence type="ECO:0000256" key="8">
    <source>
        <dbReference type="PROSITE-ProRule" id="PRU01360"/>
    </source>
</evidence>
<organism evidence="13 14">
    <name type="scientific">Bradyrhizobium algeriense</name>
    <dbReference type="NCBI Taxonomy" id="634784"/>
    <lineage>
        <taxon>Bacteria</taxon>
        <taxon>Pseudomonadati</taxon>
        <taxon>Pseudomonadota</taxon>
        <taxon>Alphaproteobacteria</taxon>
        <taxon>Hyphomicrobiales</taxon>
        <taxon>Nitrobacteraceae</taxon>
        <taxon>Bradyrhizobium</taxon>
    </lineage>
</organism>
<feature type="compositionally biased region" description="Polar residues" evidence="10">
    <location>
        <begin position="48"/>
        <end position="63"/>
    </location>
</feature>
<evidence type="ECO:0000256" key="7">
    <source>
        <dbReference type="ARBA" id="ARBA00023237"/>
    </source>
</evidence>
<evidence type="ECO:0000313" key="13">
    <source>
        <dbReference type="EMBL" id="MEH2553300.1"/>
    </source>
</evidence>
<evidence type="ECO:0000256" key="2">
    <source>
        <dbReference type="ARBA" id="ARBA00022448"/>
    </source>
</evidence>
<dbReference type="Gene3D" id="2.40.170.20">
    <property type="entry name" value="TonB-dependent receptor, beta-barrel domain"/>
    <property type="match status" value="1"/>
</dbReference>
<evidence type="ECO:0000313" key="14">
    <source>
        <dbReference type="Proteomes" id="UP001364224"/>
    </source>
</evidence>
<dbReference type="RefSeq" id="WP_334477746.1">
    <property type="nucleotide sequence ID" value="NZ_JAZHRV010000001.1"/>
</dbReference>
<evidence type="ECO:0000256" key="6">
    <source>
        <dbReference type="ARBA" id="ARBA00023136"/>
    </source>
</evidence>
<dbReference type="InterPro" id="IPR036942">
    <property type="entry name" value="Beta-barrel_TonB_sf"/>
</dbReference>